<evidence type="ECO:0000256" key="1">
    <source>
        <dbReference type="ARBA" id="ARBA00000085"/>
    </source>
</evidence>
<dbReference type="Gene3D" id="3.30.565.10">
    <property type="entry name" value="Histidine kinase-like ATPase, C-terminal domain"/>
    <property type="match status" value="1"/>
</dbReference>
<dbReference type="RefSeq" id="WP_072917627.1">
    <property type="nucleotide sequence ID" value="NZ_FRAR01000039.1"/>
</dbReference>
<proteinExistence type="predicted"/>
<keyword evidence="6" id="KW-0067">ATP-binding</keyword>
<dbReference type="GO" id="GO:0000160">
    <property type="term" value="P:phosphorelay signal transduction system"/>
    <property type="evidence" value="ECO:0007669"/>
    <property type="project" value="UniProtKB-KW"/>
</dbReference>
<dbReference type="SMART" id="SM00387">
    <property type="entry name" value="HATPase_c"/>
    <property type="match status" value="1"/>
</dbReference>
<evidence type="ECO:0000313" key="9">
    <source>
        <dbReference type="EMBL" id="SHL00894.1"/>
    </source>
</evidence>
<dbReference type="PRINTS" id="PR00344">
    <property type="entry name" value="BCTRLSENSOR"/>
</dbReference>
<dbReference type="GO" id="GO:0004673">
    <property type="term" value="F:protein histidine kinase activity"/>
    <property type="evidence" value="ECO:0007669"/>
    <property type="project" value="UniProtKB-EC"/>
</dbReference>
<dbReference type="Proteomes" id="UP000183997">
    <property type="component" value="Unassembled WGS sequence"/>
</dbReference>
<dbReference type="PROSITE" id="PS50109">
    <property type="entry name" value="HIS_KIN"/>
    <property type="match status" value="1"/>
</dbReference>
<dbReference type="OrthoDB" id="505470at2"/>
<evidence type="ECO:0000256" key="3">
    <source>
        <dbReference type="ARBA" id="ARBA00022679"/>
    </source>
</evidence>
<evidence type="ECO:0000256" key="2">
    <source>
        <dbReference type="ARBA" id="ARBA00012438"/>
    </source>
</evidence>
<protein>
    <recommendedName>
        <fullName evidence="2">histidine kinase</fullName>
        <ecNumber evidence="2">2.7.13.3</ecNumber>
    </recommendedName>
</protein>
<dbReference type="EMBL" id="FRAR01000039">
    <property type="protein sequence ID" value="SHL00894.1"/>
    <property type="molecule type" value="Genomic_DNA"/>
</dbReference>
<evidence type="ECO:0000313" key="10">
    <source>
        <dbReference type="Proteomes" id="UP000183997"/>
    </source>
</evidence>
<dbReference type="InterPro" id="IPR004358">
    <property type="entry name" value="Sig_transdc_His_kin-like_C"/>
</dbReference>
<dbReference type="InterPro" id="IPR003594">
    <property type="entry name" value="HATPase_dom"/>
</dbReference>
<dbReference type="PANTHER" id="PTHR43065">
    <property type="entry name" value="SENSOR HISTIDINE KINASE"/>
    <property type="match status" value="1"/>
</dbReference>
<keyword evidence="5 9" id="KW-0418">Kinase</keyword>
<gene>
    <name evidence="9" type="ORF">SAMN02745123_03894</name>
</gene>
<organism evidence="9 10">
    <name type="scientific">Desulforamulus aeronauticus DSM 10349</name>
    <dbReference type="NCBI Taxonomy" id="1121421"/>
    <lineage>
        <taxon>Bacteria</taxon>
        <taxon>Bacillati</taxon>
        <taxon>Bacillota</taxon>
        <taxon>Clostridia</taxon>
        <taxon>Eubacteriales</taxon>
        <taxon>Peptococcaceae</taxon>
        <taxon>Desulforamulus</taxon>
    </lineage>
</organism>
<evidence type="ECO:0000256" key="4">
    <source>
        <dbReference type="ARBA" id="ARBA00022741"/>
    </source>
</evidence>
<comment type="catalytic activity">
    <reaction evidence="1">
        <text>ATP + protein L-histidine = ADP + protein N-phospho-L-histidine.</text>
        <dbReference type="EC" id="2.7.13.3"/>
    </reaction>
</comment>
<accession>A0A1M6X4P8</accession>
<feature type="domain" description="Histidine kinase" evidence="8">
    <location>
        <begin position="1"/>
        <end position="171"/>
    </location>
</feature>
<dbReference type="AlphaFoldDB" id="A0A1M6X4P8"/>
<dbReference type="EC" id="2.7.13.3" evidence="2"/>
<keyword evidence="7" id="KW-0902">Two-component regulatory system</keyword>
<dbReference type="PANTHER" id="PTHR43065:SF46">
    <property type="entry name" value="C4-DICARBOXYLATE TRANSPORT SENSOR PROTEIN DCTB"/>
    <property type="match status" value="1"/>
</dbReference>
<dbReference type="InterPro" id="IPR005467">
    <property type="entry name" value="His_kinase_dom"/>
</dbReference>
<reference evidence="10" key="1">
    <citation type="submission" date="2016-11" db="EMBL/GenBank/DDBJ databases">
        <authorList>
            <person name="Varghese N."/>
            <person name="Submissions S."/>
        </authorList>
    </citation>
    <scope>NUCLEOTIDE SEQUENCE [LARGE SCALE GENOMIC DNA]</scope>
    <source>
        <strain evidence="10">DSM 10349</strain>
    </source>
</reference>
<keyword evidence="4" id="KW-0547">Nucleotide-binding</keyword>
<evidence type="ECO:0000256" key="6">
    <source>
        <dbReference type="ARBA" id="ARBA00022840"/>
    </source>
</evidence>
<dbReference type="SUPFAM" id="SSF55874">
    <property type="entry name" value="ATPase domain of HSP90 chaperone/DNA topoisomerase II/histidine kinase"/>
    <property type="match status" value="1"/>
</dbReference>
<name>A0A1M6X4P8_9FIRM</name>
<evidence type="ECO:0000259" key="8">
    <source>
        <dbReference type="PROSITE" id="PS50109"/>
    </source>
</evidence>
<dbReference type="GO" id="GO:0005524">
    <property type="term" value="F:ATP binding"/>
    <property type="evidence" value="ECO:0007669"/>
    <property type="project" value="UniProtKB-KW"/>
</dbReference>
<dbReference type="InterPro" id="IPR036890">
    <property type="entry name" value="HATPase_C_sf"/>
</dbReference>
<keyword evidence="3" id="KW-0808">Transferase</keyword>
<dbReference type="STRING" id="1121421.SAMN02745123_03894"/>
<keyword evidence="10" id="KW-1185">Reference proteome</keyword>
<evidence type="ECO:0000256" key="7">
    <source>
        <dbReference type="ARBA" id="ARBA00023012"/>
    </source>
</evidence>
<dbReference type="Pfam" id="PF02518">
    <property type="entry name" value="HATPase_c"/>
    <property type="match status" value="1"/>
</dbReference>
<sequence>MEETHQAIRIINDFLKLARFREPVLTKQSVVKLMGEVRASIEPQALANNITLEYKGADILPECMFDKQQLKQVLINLCQNAIEAMTDGGILTLSFGSHCNDAFIEIKDTGRGIPCGSLNKLGVPFFTTKEHGTGLGLNICYAIISAHNGKIEVDSKEGQGSSFRVYLPVSA</sequence>
<evidence type="ECO:0000256" key="5">
    <source>
        <dbReference type="ARBA" id="ARBA00022777"/>
    </source>
</evidence>